<dbReference type="EMBL" id="PGFS01000001">
    <property type="protein sequence ID" value="MDH4573616.1"/>
    <property type="molecule type" value="Genomic_DNA"/>
</dbReference>
<keyword evidence="1" id="KW-0812">Transmembrane</keyword>
<organism evidence="2 3">
    <name type="scientific">Salinicola acroporae</name>
    <dbReference type="NCBI Taxonomy" id="1541440"/>
    <lineage>
        <taxon>Bacteria</taxon>
        <taxon>Pseudomonadati</taxon>
        <taxon>Pseudomonadota</taxon>
        <taxon>Gammaproteobacteria</taxon>
        <taxon>Oceanospirillales</taxon>
        <taxon>Halomonadaceae</taxon>
        <taxon>Salinicola</taxon>
    </lineage>
</organism>
<comment type="caution">
    <text evidence="2">The sequence shown here is derived from an EMBL/GenBank/DDBJ whole genome shotgun (WGS) entry which is preliminary data.</text>
</comment>
<evidence type="ECO:0000256" key="1">
    <source>
        <dbReference type="SAM" id="Phobius"/>
    </source>
</evidence>
<accession>A0ABT6I7G5</accession>
<sequence length="322" mass="34071">MDDEEGADWSKIIGSGVSVASGAMAGIEGYHKIRMASLGLSTEGAVIGGIKWAFVSDVLGAAGGMISIWDGLKKLTEANEANKTGQSLTGHYGMIVGGVGVIAGIASIVVISASTGVGLVVGVFFGILTLLLGYAFVAMVSPAVQMWVNRSILGKPSEREDMQVLPFDDMASEQSSLEMVFQGVLVELSWSPVRPDTNQYVESPYDIDMEGLKAATEEALGKVEVNVKVAFPDVRGIVFEVALSNKMSGEVFFDWRYQLARAGSAADGGLNQPSYSSEGSKPELVESKGDLNFEWNNELSKALVGDKVTFEVSFYKAVGGAL</sequence>
<keyword evidence="3" id="KW-1185">Reference proteome</keyword>
<keyword evidence="1" id="KW-0472">Membrane</keyword>
<evidence type="ECO:0000313" key="3">
    <source>
        <dbReference type="Proteomes" id="UP001162135"/>
    </source>
</evidence>
<reference evidence="2" key="2">
    <citation type="submission" date="2017-11" db="EMBL/GenBank/DDBJ databases">
        <authorList>
            <person name="Das S.K."/>
        </authorList>
    </citation>
    <scope>NUCLEOTIDE SEQUENCE</scope>
    <source>
        <strain evidence="2">S4-41</strain>
    </source>
</reference>
<protein>
    <submittedName>
        <fullName evidence="2">Uncharacterized protein</fullName>
    </submittedName>
</protein>
<name>A0ABT6I7G5_9GAMM</name>
<reference evidence="2" key="1">
    <citation type="journal article" date="2015" name="Antonie Van Leeuwenhoek">
        <title>Comparative 16S rRNA signatures and multilocus sequence analysis for the genus Salinicola and description of Salinicola acroporae sp. nov., isolated from coral Acropora digitifera.</title>
        <authorList>
            <person name="Lepcha R.T."/>
            <person name="Poddar A."/>
            <person name="Schumann P."/>
            <person name="Das S.K."/>
        </authorList>
    </citation>
    <scope>NUCLEOTIDE SEQUENCE</scope>
    <source>
        <strain evidence="2">S4-41</strain>
    </source>
</reference>
<gene>
    <name evidence="2" type="ORF">CUR86_15040</name>
</gene>
<evidence type="ECO:0000313" key="2">
    <source>
        <dbReference type="EMBL" id="MDH4573616.1"/>
    </source>
</evidence>
<dbReference type="Proteomes" id="UP001162135">
    <property type="component" value="Unassembled WGS sequence"/>
</dbReference>
<keyword evidence="1" id="KW-1133">Transmembrane helix</keyword>
<feature type="transmembrane region" description="Helical" evidence="1">
    <location>
        <begin position="92"/>
        <end position="113"/>
    </location>
</feature>
<feature type="transmembrane region" description="Helical" evidence="1">
    <location>
        <begin position="119"/>
        <end position="140"/>
    </location>
</feature>
<proteinExistence type="predicted"/>